<feature type="domain" description="PPIase FKBP-type" evidence="6">
    <location>
        <begin position="1"/>
        <end position="56"/>
    </location>
</feature>
<evidence type="ECO:0000259" key="6">
    <source>
        <dbReference type="PROSITE" id="PS50059"/>
    </source>
</evidence>
<dbReference type="Proteomes" id="UP001199644">
    <property type="component" value="Unassembled WGS sequence"/>
</dbReference>
<dbReference type="RefSeq" id="WP_240381919.1">
    <property type="nucleotide sequence ID" value="NZ_JAJUOL010000948.1"/>
</dbReference>
<feature type="non-terminal residue" evidence="7">
    <location>
        <position position="107"/>
    </location>
</feature>
<proteinExistence type="inferred from homology"/>
<keyword evidence="3 4" id="KW-0697">Rotamase</keyword>
<dbReference type="Gene3D" id="3.10.50.40">
    <property type="match status" value="1"/>
</dbReference>
<dbReference type="GO" id="GO:0015031">
    <property type="term" value="P:protein transport"/>
    <property type="evidence" value="ECO:0007669"/>
    <property type="project" value="InterPro"/>
</dbReference>
<gene>
    <name evidence="7" type="ORF">LZC39_15125</name>
</gene>
<dbReference type="EC" id="5.2.1.8" evidence="5"/>
<dbReference type="SUPFAM" id="SSF54534">
    <property type="entry name" value="FKBP-like"/>
    <property type="match status" value="1"/>
</dbReference>
<evidence type="ECO:0000256" key="1">
    <source>
        <dbReference type="ARBA" id="ARBA00000971"/>
    </source>
</evidence>
<dbReference type="Pfam" id="PF00254">
    <property type="entry name" value="FKBP_C"/>
    <property type="match status" value="1"/>
</dbReference>
<keyword evidence="2" id="KW-0963">Cytoplasm</keyword>
<dbReference type="InterPro" id="IPR037041">
    <property type="entry name" value="Trigger_fac_C_sf"/>
</dbReference>
<dbReference type="InterPro" id="IPR001179">
    <property type="entry name" value="PPIase_FKBP_dom"/>
</dbReference>
<organism evidence="7 8">
    <name type="scientific">Campylobacter jejuni</name>
    <dbReference type="NCBI Taxonomy" id="197"/>
    <lineage>
        <taxon>Bacteria</taxon>
        <taxon>Pseudomonadati</taxon>
        <taxon>Campylobacterota</taxon>
        <taxon>Epsilonproteobacteria</taxon>
        <taxon>Campylobacterales</taxon>
        <taxon>Campylobacteraceae</taxon>
        <taxon>Campylobacter</taxon>
    </lineage>
</organism>
<evidence type="ECO:0000313" key="7">
    <source>
        <dbReference type="EMBL" id="MCH3853419.1"/>
    </source>
</evidence>
<dbReference type="InterPro" id="IPR046357">
    <property type="entry name" value="PPIase_dom_sf"/>
</dbReference>
<keyword evidence="4 5" id="KW-0413">Isomerase</keyword>
<dbReference type="GO" id="GO:0003755">
    <property type="term" value="F:peptidyl-prolyl cis-trans isomerase activity"/>
    <property type="evidence" value="ECO:0007669"/>
    <property type="project" value="UniProtKB-UniRule"/>
</dbReference>
<dbReference type="GO" id="GO:0006457">
    <property type="term" value="P:protein folding"/>
    <property type="evidence" value="ECO:0007669"/>
    <property type="project" value="InterPro"/>
</dbReference>
<dbReference type="Gene3D" id="1.10.3120.10">
    <property type="entry name" value="Trigger factor, C-terminal domain"/>
    <property type="match status" value="1"/>
</dbReference>
<evidence type="ECO:0000256" key="3">
    <source>
        <dbReference type="ARBA" id="ARBA00023110"/>
    </source>
</evidence>
<dbReference type="PROSITE" id="PS50059">
    <property type="entry name" value="FKBP_PPIASE"/>
    <property type="match status" value="1"/>
</dbReference>
<reference evidence="7" key="1">
    <citation type="submission" date="2021-12" db="EMBL/GenBank/DDBJ databases">
        <title>Prevalence of phenicol resistance gene fexA in Campylobacter isolated from poultry supply chain.</title>
        <authorList>
            <person name="Tang B."/>
            <person name="Zheng X."/>
            <person name="Lin J."/>
            <person name="Lin R."/>
            <person name="Yang H."/>
            <person name="Shen Z."/>
            <person name="Xia F."/>
        </authorList>
    </citation>
    <scope>NUCLEOTIDE SEQUENCE</scope>
    <source>
        <strain evidence="7">CJHN2011004</strain>
    </source>
</reference>
<evidence type="ECO:0000256" key="5">
    <source>
        <dbReference type="RuleBase" id="RU003915"/>
    </source>
</evidence>
<feature type="non-terminal residue" evidence="7">
    <location>
        <position position="1"/>
    </location>
</feature>
<sequence length="107" mass="12198">FIPGFEEGMVGMKSGEEKDVKVTFPKEYGAAHLAGKDAVFKVKLHEIQELKLPELDEGMIKNLLQNEEKPTLELLDEKLKEQIKNEKLFKLVNDELKAKFADALIEK</sequence>
<protein>
    <recommendedName>
        <fullName evidence="5">Peptidyl-prolyl cis-trans isomerase</fullName>
        <ecNumber evidence="5">5.2.1.8</ecNumber>
    </recommendedName>
</protein>
<comment type="caution">
    <text evidence="7">The sequence shown here is derived from an EMBL/GenBank/DDBJ whole genome shotgun (WGS) entry which is preliminary data.</text>
</comment>
<dbReference type="EMBL" id="JAJUOL010000948">
    <property type="protein sequence ID" value="MCH3853419.1"/>
    <property type="molecule type" value="Genomic_DNA"/>
</dbReference>
<name>A0AAW5EK15_CAMJU</name>
<evidence type="ECO:0000256" key="2">
    <source>
        <dbReference type="ARBA" id="ARBA00022490"/>
    </source>
</evidence>
<evidence type="ECO:0000313" key="8">
    <source>
        <dbReference type="Proteomes" id="UP001199644"/>
    </source>
</evidence>
<comment type="similarity">
    <text evidence="5">Belongs to the FKBP-type PPIase family.</text>
</comment>
<accession>A0AAW5EK15</accession>
<comment type="catalytic activity">
    <reaction evidence="1 4 5">
        <text>[protein]-peptidylproline (omega=180) = [protein]-peptidylproline (omega=0)</text>
        <dbReference type="Rhea" id="RHEA:16237"/>
        <dbReference type="Rhea" id="RHEA-COMP:10747"/>
        <dbReference type="Rhea" id="RHEA-COMP:10748"/>
        <dbReference type="ChEBI" id="CHEBI:83833"/>
        <dbReference type="ChEBI" id="CHEBI:83834"/>
        <dbReference type="EC" id="5.2.1.8"/>
    </reaction>
</comment>
<dbReference type="AlphaFoldDB" id="A0AAW5EK15"/>
<evidence type="ECO:0000256" key="4">
    <source>
        <dbReference type="PROSITE-ProRule" id="PRU00277"/>
    </source>
</evidence>